<dbReference type="HOGENOM" id="CLU_1031223_0_0_1"/>
<sequence>MPLQSRMDINRNMLTLRSTRLNNDTSIFNDLSRDVCEEYFRPYLVQAAASPNLVFYDRYLDRVVDYPYPMSNGELILPDGIQAYNDRRRQGFKCLCASLYKDVYVFIRILKISKETWGKLSLRALPQIRAHYRALAQAEMRQAQRFIPQGLAVAARTRRAHSSIGYEAINPNPLFAPGCGTRSGTPSSSCSFSPTRLHSSGIRHTTCPATLTSHYESASTALGHGSSNNSFTIGLSSNVSSLELVYELCECCGQCFVEDEFPAHGCFISD</sequence>
<reference evidence="1 2" key="1">
    <citation type="submission" date="2014-06" db="EMBL/GenBank/DDBJ databases">
        <title>Evolutionary Origins and Diversification of the Mycorrhizal Mutualists.</title>
        <authorList>
            <consortium name="DOE Joint Genome Institute"/>
            <consortium name="Mycorrhizal Genomics Consortium"/>
            <person name="Kohler A."/>
            <person name="Kuo A."/>
            <person name="Nagy L.G."/>
            <person name="Floudas D."/>
            <person name="Copeland A."/>
            <person name="Barry K.W."/>
            <person name="Cichocki N."/>
            <person name="Veneault-Fourrey C."/>
            <person name="LaButti K."/>
            <person name="Lindquist E.A."/>
            <person name="Lipzen A."/>
            <person name="Lundell T."/>
            <person name="Morin E."/>
            <person name="Murat C."/>
            <person name="Riley R."/>
            <person name="Ohm R."/>
            <person name="Sun H."/>
            <person name="Tunlid A."/>
            <person name="Henrissat B."/>
            <person name="Grigoriev I.V."/>
            <person name="Hibbett D.S."/>
            <person name="Martin F."/>
        </authorList>
    </citation>
    <scope>NUCLEOTIDE SEQUENCE [LARGE SCALE GENOMIC DNA]</scope>
    <source>
        <strain evidence="1 2">SS14</strain>
    </source>
</reference>
<dbReference type="EMBL" id="KN837115">
    <property type="protein sequence ID" value="KIJ44792.1"/>
    <property type="molecule type" value="Genomic_DNA"/>
</dbReference>
<dbReference type="Proteomes" id="UP000054279">
    <property type="component" value="Unassembled WGS sequence"/>
</dbReference>
<accession>A0A0C9VR03</accession>
<organism evidence="1 2">
    <name type="scientific">Sphaerobolus stellatus (strain SS14)</name>
    <dbReference type="NCBI Taxonomy" id="990650"/>
    <lineage>
        <taxon>Eukaryota</taxon>
        <taxon>Fungi</taxon>
        <taxon>Dikarya</taxon>
        <taxon>Basidiomycota</taxon>
        <taxon>Agaricomycotina</taxon>
        <taxon>Agaricomycetes</taxon>
        <taxon>Phallomycetidae</taxon>
        <taxon>Geastrales</taxon>
        <taxon>Sphaerobolaceae</taxon>
        <taxon>Sphaerobolus</taxon>
    </lineage>
</organism>
<keyword evidence="2" id="KW-1185">Reference proteome</keyword>
<evidence type="ECO:0000313" key="2">
    <source>
        <dbReference type="Proteomes" id="UP000054279"/>
    </source>
</evidence>
<evidence type="ECO:0000313" key="1">
    <source>
        <dbReference type="EMBL" id="KIJ44792.1"/>
    </source>
</evidence>
<gene>
    <name evidence="1" type="ORF">M422DRAFT_251781</name>
</gene>
<name>A0A0C9VR03_SPHS4</name>
<protein>
    <submittedName>
        <fullName evidence="1">Uncharacterized protein</fullName>
    </submittedName>
</protein>
<dbReference type="AlphaFoldDB" id="A0A0C9VR03"/>
<proteinExistence type="predicted"/>